<dbReference type="GO" id="GO:0005737">
    <property type="term" value="C:cytoplasm"/>
    <property type="evidence" value="ECO:0007669"/>
    <property type="project" value="TreeGrafter"/>
</dbReference>
<dbReference type="AlphaFoldDB" id="A0A6G1HDR2"/>
<keyword evidence="3" id="KW-1185">Reference proteome</keyword>
<dbReference type="PANTHER" id="PTHR13847">
    <property type="entry name" value="SARCOSINE DEHYDROGENASE-RELATED"/>
    <property type="match status" value="1"/>
</dbReference>
<evidence type="ECO:0000313" key="2">
    <source>
        <dbReference type="EMBL" id="KAF1991207.1"/>
    </source>
</evidence>
<gene>
    <name evidence="2" type="ORF">K402DRAFT_389394</name>
</gene>
<reference evidence="2" key="1">
    <citation type="journal article" date="2020" name="Stud. Mycol.">
        <title>101 Dothideomycetes genomes: a test case for predicting lifestyles and emergence of pathogens.</title>
        <authorList>
            <person name="Haridas S."/>
            <person name="Albert R."/>
            <person name="Binder M."/>
            <person name="Bloem J."/>
            <person name="Labutti K."/>
            <person name="Salamov A."/>
            <person name="Andreopoulos B."/>
            <person name="Baker S."/>
            <person name="Barry K."/>
            <person name="Bills G."/>
            <person name="Bluhm B."/>
            <person name="Cannon C."/>
            <person name="Castanera R."/>
            <person name="Culley D."/>
            <person name="Daum C."/>
            <person name="Ezra D."/>
            <person name="Gonzalez J."/>
            <person name="Henrissat B."/>
            <person name="Kuo A."/>
            <person name="Liang C."/>
            <person name="Lipzen A."/>
            <person name="Lutzoni F."/>
            <person name="Magnuson J."/>
            <person name="Mondo S."/>
            <person name="Nolan M."/>
            <person name="Ohm R."/>
            <person name="Pangilinan J."/>
            <person name="Park H.-J."/>
            <person name="Ramirez L."/>
            <person name="Alfaro M."/>
            <person name="Sun H."/>
            <person name="Tritt A."/>
            <person name="Yoshinaga Y."/>
            <person name="Zwiers L.-H."/>
            <person name="Turgeon B."/>
            <person name="Goodwin S."/>
            <person name="Spatafora J."/>
            <person name="Crous P."/>
            <person name="Grigoriev I."/>
        </authorList>
    </citation>
    <scope>NUCLEOTIDE SEQUENCE</scope>
    <source>
        <strain evidence="2">CBS 113979</strain>
    </source>
</reference>
<dbReference type="Pfam" id="PF01266">
    <property type="entry name" value="DAO"/>
    <property type="match status" value="1"/>
</dbReference>
<sequence length="465" mass="51146">MGGGDLPKGFPVPQPTTSYWQIPPHPLANHRTTPCLPTSSTLDYIIIGSGLSGAAVAHKLLSHDPKRSILMLEARTAASAASGRNGGNCRAGWWLNFKKYAEKLGEVEALKFDALEAQNVVDMAEFVRQYHVECDFEDVETADTYTVQQEWDDLLEVLRFREEVQRRWNLQEREVKRVWEGEAARKHLGLPDLVGAVTYHAHTLNPYLLVSRMLELSLDKGLNLQTNTPALAVMPVSESSDSNAKWEVQTDRGVVRAKSVVLATNGYTNALYPGIADTKFLTPGRSQISAVRSKKDLSDHPVQRKSVGVNDRGTGDYFFMRAPGLKGAGDVIYGGGRFISKTKDLGITDDSKVNEAIAQYVKWSVPDVFGREAWGKGSKEVRDWSGITCYTPDSFPLVGEVPGQKGLWASVGMNGHGMAMALRSAEALVGMMTTGKEPSWFPKCFRVGRAWTGEKTTVRPLDSVA</sequence>
<name>A0A6G1HDR2_9PEZI</name>
<feature type="domain" description="FAD dependent oxidoreductase" evidence="1">
    <location>
        <begin position="43"/>
        <end position="429"/>
    </location>
</feature>
<dbReference type="OrthoDB" id="429143at2759"/>
<dbReference type="PANTHER" id="PTHR13847:SF284">
    <property type="entry name" value="FAD DEPENDENT OXIDOREDUCTASE DOMAIN-CONTAINING PROTEIN"/>
    <property type="match status" value="1"/>
</dbReference>
<dbReference type="SUPFAM" id="SSF51905">
    <property type="entry name" value="FAD/NAD(P)-binding domain"/>
    <property type="match status" value="1"/>
</dbReference>
<dbReference type="EMBL" id="ML977140">
    <property type="protein sequence ID" value="KAF1991207.1"/>
    <property type="molecule type" value="Genomic_DNA"/>
</dbReference>
<accession>A0A6G1HDR2</accession>
<dbReference type="InterPro" id="IPR036188">
    <property type="entry name" value="FAD/NAD-bd_sf"/>
</dbReference>
<evidence type="ECO:0000259" key="1">
    <source>
        <dbReference type="Pfam" id="PF01266"/>
    </source>
</evidence>
<dbReference type="InterPro" id="IPR006076">
    <property type="entry name" value="FAD-dep_OxRdtase"/>
</dbReference>
<proteinExistence type="predicted"/>
<dbReference type="Proteomes" id="UP000800041">
    <property type="component" value="Unassembled WGS sequence"/>
</dbReference>
<dbReference type="Gene3D" id="3.30.9.10">
    <property type="entry name" value="D-Amino Acid Oxidase, subunit A, domain 2"/>
    <property type="match status" value="1"/>
</dbReference>
<evidence type="ECO:0000313" key="3">
    <source>
        <dbReference type="Proteomes" id="UP000800041"/>
    </source>
</evidence>
<protein>
    <submittedName>
        <fullName evidence="2">FAD dependent oxidoreductase superfamily protein</fullName>
    </submittedName>
</protein>
<dbReference type="Gene3D" id="3.50.50.60">
    <property type="entry name" value="FAD/NAD(P)-binding domain"/>
    <property type="match status" value="1"/>
</dbReference>
<organism evidence="2 3">
    <name type="scientific">Aulographum hederae CBS 113979</name>
    <dbReference type="NCBI Taxonomy" id="1176131"/>
    <lineage>
        <taxon>Eukaryota</taxon>
        <taxon>Fungi</taxon>
        <taxon>Dikarya</taxon>
        <taxon>Ascomycota</taxon>
        <taxon>Pezizomycotina</taxon>
        <taxon>Dothideomycetes</taxon>
        <taxon>Pleosporomycetidae</taxon>
        <taxon>Aulographales</taxon>
        <taxon>Aulographaceae</taxon>
    </lineage>
</organism>